<evidence type="ECO:0000313" key="2">
    <source>
        <dbReference type="EMBL" id="CAF9934021.1"/>
    </source>
</evidence>
<feature type="region of interest" description="Disordered" evidence="1">
    <location>
        <begin position="198"/>
        <end position="238"/>
    </location>
</feature>
<comment type="caution">
    <text evidence="2">The sequence shown here is derived from an EMBL/GenBank/DDBJ whole genome shotgun (WGS) entry which is preliminary data.</text>
</comment>
<feature type="region of interest" description="Disordered" evidence="1">
    <location>
        <begin position="164"/>
        <end position="186"/>
    </location>
</feature>
<feature type="region of interest" description="Disordered" evidence="1">
    <location>
        <begin position="255"/>
        <end position="278"/>
    </location>
</feature>
<feature type="compositionally biased region" description="Polar residues" evidence="1">
    <location>
        <begin position="164"/>
        <end position="178"/>
    </location>
</feature>
<feature type="compositionally biased region" description="Basic and acidic residues" evidence="1">
    <location>
        <begin position="210"/>
        <end position="221"/>
    </location>
</feature>
<dbReference type="OrthoDB" id="5290791at2759"/>
<name>A0A8H3G0I6_9LECA</name>
<protein>
    <recommendedName>
        <fullName evidence="4">Stc1 domain-containing protein</fullName>
    </recommendedName>
</protein>
<keyword evidence="3" id="KW-1185">Reference proteome</keyword>
<evidence type="ECO:0008006" key="4">
    <source>
        <dbReference type="Google" id="ProtNLM"/>
    </source>
</evidence>
<proteinExistence type="predicted"/>
<dbReference type="AlphaFoldDB" id="A0A8H3G0I6"/>
<organism evidence="2 3">
    <name type="scientific">Imshaugia aleurites</name>
    <dbReference type="NCBI Taxonomy" id="172621"/>
    <lineage>
        <taxon>Eukaryota</taxon>
        <taxon>Fungi</taxon>
        <taxon>Dikarya</taxon>
        <taxon>Ascomycota</taxon>
        <taxon>Pezizomycotina</taxon>
        <taxon>Lecanoromycetes</taxon>
        <taxon>OSLEUM clade</taxon>
        <taxon>Lecanoromycetidae</taxon>
        <taxon>Lecanorales</taxon>
        <taxon>Lecanorineae</taxon>
        <taxon>Parmeliaceae</taxon>
        <taxon>Imshaugia</taxon>
    </lineage>
</organism>
<dbReference type="Proteomes" id="UP000664534">
    <property type="component" value="Unassembled WGS sequence"/>
</dbReference>
<sequence>MPVCEACVIKASFGKRDENTFPNRTRSLCVECFDSGHPHKETSLNGEENIILNSYSMRKECICTAKDGHLCLKCKTKQNSKLDIRNKQCYGIGCPKPKLDGFGGRVCLWCDLPLPRERSRAESRRDYDARHLLARTHSSYDQPPEEGAEIIDPAEQEAIWASSPITSGASQRTTTPNKATAAAYDRFEEERRRTLEAVSERRQFTASASEEERWRRSEALRGSRAPPPTRTHGPIFPLATPSTVSTLAAEDDLSLPSYDFCTRTPLVETHSPSPPPRP</sequence>
<evidence type="ECO:0000256" key="1">
    <source>
        <dbReference type="SAM" id="MobiDB-lite"/>
    </source>
</evidence>
<dbReference type="EMBL" id="CAJPDT010000074">
    <property type="protein sequence ID" value="CAF9934021.1"/>
    <property type="molecule type" value="Genomic_DNA"/>
</dbReference>
<evidence type="ECO:0000313" key="3">
    <source>
        <dbReference type="Proteomes" id="UP000664534"/>
    </source>
</evidence>
<reference evidence="2" key="1">
    <citation type="submission" date="2021-03" db="EMBL/GenBank/DDBJ databases">
        <authorList>
            <person name="Tagirdzhanova G."/>
        </authorList>
    </citation>
    <scope>NUCLEOTIDE SEQUENCE</scope>
</reference>
<accession>A0A8H3G0I6</accession>
<gene>
    <name evidence="2" type="ORF">IMSHALPRED_009561</name>
</gene>